<comment type="caution">
    <text evidence="2">The sequence shown here is derived from an EMBL/GenBank/DDBJ whole genome shotgun (WGS) entry which is preliminary data.</text>
</comment>
<gene>
    <name evidence="2" type="ORF">NDU88_002666</name>
</gene>
<feature type="compositionally biased region" description="Pro residues" evidence="1">
    <location>
        <begin position="241"/>
        <end position="251"/>
    </location>
</feature>
<accession>A0AAV7LGA7</accession>
<keyword evidence="3" id="KW-1185">Reference proteome</keyword>
<feature type="region of interest" description="Disordered" evidence="1">
    <location>
        <begin position="238"/>
        <end position="323"/>
    </location>
</feature>
<reference evidence="2" key="1">
    <citation type="journal article" date="2022" name="bioRxiv">
        <title>Sequencing and chromosome-scale assembly of the giantPleurodeles waltlgenome.</title>
        <authorList>
            <person name="Brown T."/>
            <person name="Elewa A."/>
            <person name="Iarovenko S."/>
            <person name="Subramanian E."/>
            <person name="Araus A.J."/>
            <person name="Petzold A."/>
            <person name="Susuki M."/>
            <person name="Suzuki K.-i.T."/>
            <person name="Hayashi T."/>
            <person name="Toyoda A."/>
            <person name="Oliveira C."/>
            <person name="Osipova E."/>
            <person name="Leigh N.D."/>
            <person name="Simon A."/>
            <person name="Yun M.H."/>
        </authorList>
    </citation>
    <scope>NUCLEOTIDE SEQUENCE</scope>
    <source>
        <strain evidence="2">20211129_DDA</strain>
        <tissue evidence="2">Liver</tissue>
    </source>
</reference>
<evidence type="ECO:0000313" key="3">
    <source>
        <dbReference type="Proteomes" id="UP001066276"/>
    </source>
</evidence>
<evidence type="ECO:0000313" key="2">
    <source>
        <dbReference type="EMBL" id="KAJ1089515.1"/>
    </source>
</evidence>
<proteinExistence type="predicted"/>
<feature type="region of interest" description="Disordered" evidence="1">
    <location>
        <begin position="157"/>
        <end position="194"/>
    </location>
</feature>
<organism evidence="2 3">
    <name type="scientific">Pleurodeles waltl</name>
    <name type="common">Iberian ribbed newt</name>
    <dbReference type="NCBI Taxonomy" id="8319"/>
    <lineage>
        <taxon>Eukaryota</taxon>
        <taxon>Metazoa</taxon>
        <taxon>Chordata</taxon>
        <taxon>Craniata</taxon>
        <taxon>Vertebrata</taxon>
        <taxon>Euteleostomi</taxon>
        <taxon>Amphibia</taxon>
        <taxon>Batrachia</taxon>
        <taxon>Caudata</taxon>
        <taxon>Salamandroidea</taxon>
        <taxon>Salamandridae</taxon>
        <taxon>Pleurodelinae</taxon>
        <taxon>Pleurodeles</taxon>
    </lineage>
</organism>
<dbReference type="Proteomes" id="UP001066276">
    <property type="component" value="Chromosome 11"/>
</dbReference>
<name>A0AAV7LGA7_PLEWA</name>
<evidence type="ECO:0000256" key="1">
    <source>
        <dbReference type="SAM" id="MobiDB-lite"/>
    </source>
</evidence>
<dbReference type="AlphaFoldDB" id="A0AAV7LGA7"/>
<feature type="region of interest" description="Disordered" evidence="1">
    <location>
        <begin position="1"/>
        <end position="53"/>
    </location>
</feature>
<sequence>MDWVSHPRGPGSGLNAIVSSSPSLPPHPGLSRPLGSPQLAPSRLQSPHGPPLVSGCRAGGSALSVRGKLPLFSAPVALTVPPQTGCPGPFSALWSWFGLPSSWYLKHFFTVPPAAPASRPGTLTHPSSSSISRRSIHSAAHLGAVGALGYLGRSAGSARQGPTGVLRQPGLPLLTLHSGAPDPPPQSQQPVRPYLAAAPPPWRLCAPPGPGIVFTGRRQCTQGPHPHLAAALLLRSSRQAPGPPPAAPAPPRQRGGPARAPAAYRPPVLAAARHATRGRGSDRGGRPPAPSPAGWPKSTRNTLRSLGKGPAASWASSQPSTPARVRIGPEMARFFSNFMSAPPERGI</sequence>
<protein>
    <submittedName>
        <fullName evidence="2">Uncharacterized protein</fullName>
    </submittedName>
</protein>
<dbReference type="EMBL" id="JANPWB010000015">
    <property type="protein sequence ID" value="KAJ1089515.1"/>
    <property type="molecule type" value="Genomic_DNA"/>
</dbReference>
<feature type="compositionally biased region" description="Low complexity" evidence="1">
    <location>
        <begin position="252"/>
        <end position="273"/>
    </location>
</feature>